<evidence type="ECO:0000259" key="2">
    <source>
        <dbReference type="Pfam" id="PF11127"/>
    </source>
</evidence>
<dbReference type="Proteomes" id="UP000295443">
    <property type="component" value="Unassembled WGS sequence"/>
</dbReference>
<dbReference type="EMBL" id="SJZB01000042">
    <property type="protein sequence ID" value="TCJ12885.1"/>
    <property type="molecule type" value="Genomic_DNA"/>
</dbReference>
<keyword evidence="1" id="KW-0812">Transmembrane</keyword>
<gene>
    <name evidence="3" type="ORF">EZJ19_11670</name>
</gene>
<evidence type="ECO:0000313" key="3">
    <source>
        <dbReference type="EMBL" id="TCJ12885.1"/>
    </source>
</evidence>
<sequence>MTTERALRVLAGVMILVSLGLAQAFGQIDITQMSWLWFTAFIGLNLLQSGFTGFCPPESLLKKMGFKSGGDGACG</sequence>
<dbReference type="Pfam" id="PF11127">
    <property type="entry name" value="YgaP-like_TM"/>
    <property type="match status" value="1"/>
</dbReference>
<dbReference type="Gene3D" id="6.10.140.1340">
    <property type="match status" value="1"/>
</dbReference>
<reference evidence="3 4" key="1">
    <citation type="submission" date="2019-03" db="EMBL/GenBank/DDBJ databases">
        <title>Genome sequence of Thiobacillaceae bacterium LSR1, a sulfur-oxidizing bacterium isolated from freshwater sediment.</title>
        <authorList>
            <person name="Li S."/>
        </authorList>
    </citation>
    <scope>NUCLEOTIDE SEQUENCE [LARGE SCALE GENOMIC DNA]</scope>
    <source>
        <strain evidence="3 4">LSR1</strain>
    </source>
</reference>
<keyword evidence="1" id="KW-1133">Transmembrane helix</keyword>
<organism evidence="3 4">
    <name type="scientific">Parasulfuritortus cantonensis</name>
    <dbReference type="NCBI Taxonomy" id="2528202"/>
    <lineage>
        <taxon>Bacteria</taxon>
        <taxon>Pseudomonadati</taxon>
        <taxon>Pseudomonadota</taxon>
        <taxon>Betaproteobacteria</taxon>
        <taxon>Nitrosomonadales</taxon>
        <taxon>Thiobacillaceae</taxon>
        <taxon>Parasulfuritortus</taxon>
    </lineage>
</organism>
<dbReference type="OrthoDB" id="9799383at2"/>
<feature type="domain" description="Inner membrane protein YgaP-like transmembrane" evidence="2">
    <location>
        <begin position="2"/>
        <end position="63"/>
    </location>
</feature>
<protein>
    <submittedName>
        <fullName evidence="3">DUF2892 domain-containing protein</fullName>
    </submittedName>
</protein>
<dbReference type="InterPro" id="IPR021309">
    <property type="entry name" value="YgaP-like_TM"/>
</dbReference>
<keyword evidence="4" id="KW-1185">Reference proteome</keyword>
<dbReference type="AlphaFoldDB" id="A0A4R1B8D0"/>
<feature type="transmembrane region" description="Helical" evidence="1">
    <location>
        <begin position="34"/>
        <end position="54"/>
    </location>
</feature>
<name>A0A4R1B8D0_9PROT</name>
<proteinExistence type="predicted"/>
<accession>A0A4R1B8D0</accession>
<comment type="caution">
    <text evidence="3">The sequence shown here is derived from an EMBL/GenBank/DDBJ whole genome shotgun (WGS) entry which is preliminary data.</text>
</comment>
<evidence type="ECO:0000256" key="1">
    <source>
        <dbReference type="SAM" id="Phobius"/>
    </source>
</evidence>
<dbReference type="RefSeq" id="WP_131447768.1">
    <property type="nucleotide sequence ID" value="NZ_SJZB01000042.1"/>
</dbReference>
<keyword evidence="1" id="KW-0472">Membrane</keyword>
<evidence type="ECO:0000313" key="4">
    <source>
        <dbReference type="Proteomes" id="UP000295443"/>
    </source>
</evidence>